<proteinExistence type="predicted"/>
<evidence type="ECO:0000256" key="1">
    <source>
        <dbReference type="SAM" id="MobiDB-lite"/>
    </source>
</evidence>
<feature type="compositionally biased region" description="Acidic residues" evidence="1">
    <location>
        <begin position="9"/>
        <end position="25"/>
    </location>
</feature>
<dbReference type="Proteomes" id="UP000327493">
    <property type="component" value="Chromosome 6"/>
</dbReference>
<comment type="caution">
    <text evidence="2">The sequence shown here is derived from an EMBL/GenBank/DDBJ whole genome shotgun (WGS) entry which is preliminary data.</text>
</comment>
<dbReference type="AlphaFoldDB" id="A0A5J5DED3"/>
<accession>A0A5J5DED3</accession>
<feature type="non-terminal residue" evidence="2">
    <location>
        <position position="124"/>
    </location>
</feature>
<organism evidence="2 3">
    <name type="scientific">Etheostoma spectabile</name>
    <name type="common">orangethroat darter</name>
    <dbReference type="NCBI Taxonomy" id="54343"/>
    <lineage>
        <taxon>Eukaryota</taxon>
        <taxon>Metazoa</taxon>
        <taxon>Chordata</taxon>
        <taxon>Craniata</taxon>
        <taxon>Vertebrata</taxon>
        <taxon>Euteleostomi</taxon>
        <taxon>Actinopterygii</taxon>
        <taxon>Neopterygii</taxon>
        <taxon>Teleostei</taxon>
        <taxon>Neoteleostei</taxon>
        <taxon>Acanthomorphata</taxon>
        <taxon>Eupercaria</taxon>
        <taxon>Perciformes</taxon>
        <taxon>Percoidei</taxon>
        <taxon>Percidae</taxon>
        <taxon>Etheostomatinae</taxon>
        <taxon>Etheostoma</taxon>
    </lineage>
</organism>
<dbReference type="EMBL" id="VOFY01000006">
    <property type="protein sequence ID" value="KAA8591668.1"/>
    <property type="molecule type" value="Genomic_DNA"/>
</dbReference>
<gene>
    <name evidence="2" type="ORF">FQN60_017042</name>
</gene>
<name>A0A5J5DED3_9PERO</name>
<evidence type="ECO:0000313" key="3">
    <source>
        <dbReference type="Proteomes" id="UP000327493"/>
    </source>
</evidence>
<reference evidence="2 3" key="1">
    <citation type="submission" date="2019-08" db="EMBL/GenBank/DDBJ databases">
        <title>A chromosome-level genome assembly, high-density linkage maps, and genome scans reveal the genomic architecture of hybrid incompatibilities underlying speciation via character displacement in darters (Percidae: Etheostominae).</title>
        <authorList>
            <person name="Moran R.L."/>
            <person name="Catchen J.M."/>
            <person name="Fuller R.C."/>
        </authorList>
    </citation>
    <scope>NUCLEOTIDE SEQUENCE [LARGE SCALE GENOMIC DNA]</scope>
    <source>
        <strain evidence="2">EspeVRDwgs_2016</strain>
        <tissue evidence="2">Muscle</tissue>
    </source>
</reference>
<keyword evidence="3" id="KW-1185">Reference proteome</keyword>
<evidence type="ECO:0000313" key="2">
    <source>
        <dbReference type="EMBL" id="KAA8591668.1"/>
    </source>
</evidence>
<sequence>MRGDALRVEEEEEEEEEEEKEEEEERGLQTCPPLSSLRHRHSDRHRFWPIATESDPLRSLSPSLTSLLCALPTPAVSSPALSEPIRDWVCMTSANLRAKDQRGGGQAIGRIKQAPIFSWVYGPE</sequence>
<protein>
    <submittedName>
        <fullName evidence="2">Uncharacterized protein</fullName>
    </submittedName>
</protein>
<feature type="region of interest" description="Disordered" evidence="1">
    <location>
        <begin position="1"/>
        <end position="38"/>
    </location>
</feature>